<dbReference type="Proteomes" id="UP000604825">
    <property type="component" value="Unassembled WGS sequence"/>
</dbReference>
<dbReference type="OrthoDB" id="1930739at2759"/>
<dbReference type="GO" id="GO:0009873">
    <property type="term" value="P:ethylene-activated signaling pathway"/>
    <property type="evidence" value="ECO:0007669"/>
    <property type="project" value="InterPro"/>
</dbReference>
<comment type="caution">
    <text evidence="8">The sequence shown here is derived from an EMBL/GenBank/DDBJ whole genome shotgun (WGS) entry which is preliminary data.</text>
</comment>
<reference evidence="8" key="1">
    <citation type="submission" date="2020-10" db="EMBL/GenBank/DDBJ databases">
        <authorList>
            <person name="Han B."/>
            <person name="Lu T."/>
            <person name="Zhao Q."/>
            <person name="Huang X."/>
            <person name="Zhao Y."/>
        </authorList>
    </citation>
    <scope>NUCLEOTIDE SEQUENCE</scope>
</reference>
<dbReference type="CDD" id="cd00018">
    <property type="entry name" value="AP2"/>
    <property type="match status" value="1"/>
</dbReference>
<evidence type="ECO:0000313" key="9">
    <source>
        <dbReference type="Proteomes" id="UP000604825"/>
    </source>
</evidence>
<keyword evidence="2" id="KW-0805">Transcription regulation</keyword>
<dbReference type="Pfam" id="PF00847">
    <property type="entry name" value="AP2"/>
    <property type="match status" value="1"/>
</dbReference>
<dbReference type="GO" id="GO:0003700">
    <property type="term" value="F:DNA-binding transcription factor activity"/>
    <property type="evidence" value="ECO:0007669"/>
    <property type="project" value="InterPro"/>
</dbReference>
<dbReference type="SUPFAM" id="SSF54171">
    <property type="entry name" value="DNA-binding domain"/>
    <property type="match status" value="1"/>
</dbReference>
<evidence type="ECO:0000256" key="6">
    <source>
        <dbReference type="SAM" id="MobiDB-lite"/>
    </source>
</evidence>
<keyword evidence="5" id="KW-0539">Nucleus</keyword>
<dbReference type="GO" id="GO:0003677">
    <property type="term" value="F:DNA binding"/>
    <property type="evidence" value="ECO:0007669"/>
    <property type="project" value="UniProtKB-KW"/>
</dbReference>
<dbReference type="SMART" id="SM00380">
    <property type="entry name" value="AP2"/>
    <property type="match status" value="1"/>
</dbReference>
<comment type="subcellular location">
    <subcellularLocation>
        <location evidence="1">Nucleus</location>
    </subcellularLocation>
</comment>
<dbReference type="EMBL" id="CAJGYO010000009">
    <property type="protein sequence ID" value="CAD6254689.1"/>
    <property type="molecule type" value="Genomic_DNA"/>
</dbReference>
<evidence type="ECO:0000256" key="5">
    <source>
        <dbReference type="ARBA" id="ARBA00023242"/>
    </source>
</evidence>
<sequence>MECELSALYRIRHASCSFIVGAEHGAAGTPEQHSPAAAASPGSSEQLPSPSSTDSASTPRRRYRGVRQRPWGKWAAEIRDLHKAARVWLGTFDTAEAAARAYDEAALRFRGSCAKLNFPESATLAVAQPPITPPHAPAPPPQRPEALLESQALAMAAGGGEEYAECARFLQGTVEPTRLYDQAAAAAARAVRHPAVSAASGTASSSSRCSSASAEEVTAAAPRDITVCGGRREAAPRILPGVRNFGRSAVLIPFLSGSAAARAPWASAPPPCATAIPGLPPSSEPVI</sequence>
<feature type="compositionally biased region" description="Low complexity" evidence="6">
    <location>
        <begin position="34"/>
        <end position="58"/>
    </location>
</feature>
<accession>A0A811Q6D8</accession>
<feature type="domain" description="AP2/ERF" evidence="7">
    <location>
        <begin position="62"/>
        <end position="119"/>
    </location>
</feature>
<dbReference type="PANTHER" id="PTHR31190:SF421">
    <property type="entry name" value="ETHYLENE-RESPONSIVE TRANSCRIPTION FACTOR ERF110"/>
    <property type="match status" value="1"/>
</dbReference>
<dbReference type="InterPro" id="IPR016177">
    <property type="entry name" value="DNA-bd_dom_sf"/>
</dbReference>
<dbReference type="PANTHER" id="PTHR31190">
    <property type="entry name" value="DNA-BINDING DOMAIN"/>
    <property type="match status" value="1"/>
</dbReference>
<name>A0A811Q6D8_9POAL</name>
<protein>
    <recommendedName>
        <fullName evidence="7">AP2/ERF domain-containing protein</fullName>
    </recommendedName>
</protein>
<dbReference type="Gene3D" id="3.30.730.10">
    <property type="entry name" value="AP2/ERF domain"/>
    <property type="match status" value="1"/>
</dbReference>
<keyword evidence="9" id="KW-1185">Reference proteome</keyword>
<dbReference type="FunFam" id="3.30.730.10:FF:000001">
    <property type="entry name" value="Ethylene-responsive transcription factor 2"/>
    <property type="match status" value="1"/>
</dbReference>
<evidence type="ECO:0000256" key="3">
    <source>
        <dbReference type="ARBA" id="ARBA00023125"/>
    </source>
</evidence>
<dbReference type="InterPro" id="IPR001471">
    <property type="entry name" value="AP2/ERF_dom"/>
</dbReference>
<keyword evidence="4" id="KW-0804">Transcription</keyword>
<organism evidence="8 9">
    <name type="scientific">Miscanthus lutarioriparius</name>
    <dbReference type="NCBI Taxonomy" id="422564"/>
    <lineage>
        <taxon>Eukaryota</taxon>
        <taxon>Viridiplantae</taxon>
        <taxon>Streptophyta</taxon>
        <taxon>Embryophyta</taxon>
        <taxon>Tracheophyta</taxon>
        <taxon>Spermatophyta</taxon>
        <taxon>Magnoliopsida</taxon>
        <taxon>Liliopsida</taxon>
        <taxon>Poales</taxon>
        <taxon>Poaceae</taxon>
        <taxon>PACMAD clade</taxon>
        <taxon>Panicoideae</taxon>
        <taxon>Andropogonodae</taxon>
        <taxon>Andropogoneae</taxon>
        <taxon>Saccharinae</taxon>
        <taxon>Miscanthus</taxon>
    </lineage>
</organism>
<feature type="region of interest" description="Disordered" evidence="6">
    <location>
        <begin position="27"/>
        <end position="66"/>
    </location>
</feature>
<dbReference type="AlphaFoldDB" id="A0A811Q6D8"/>
<keyword evidence="3" id="KW-0238">DNA-binding</keyword>
<dbReference type="InterPro" id="IPR044808">
    <property type="entry name" value="ERF_plant"/>
</dbReference>
<evidence type="ECO:0000256" key="1">
    <source>
        <dbReference type="ARBA" id="ARBA00004123"/>
    </source>
</evidence>
<evidence type="ECO:0000256" key="4">
    <source>
        <dbReference type="ARBA" id="ARBA00023163"/>
    </source>
</evidence>
<gene>
    <name evidence="8" type="ORF">NCGR_LOCUS38291</name>
</gene>
<evidence type="ECO:0000259" key="7">
    <source>
        <dbReference type="PROSITE" id="PS51032"/>
    </source>
</evidence>
<proteinExistence type="predicted"/>
<dbReference type="PRINTS" id="PR00367">
    <property type="entry name" value="ETHRSPELEMNT"/>
</dbReference>
<dbReference type="PROSITE" id="PS51032">
    <property type="entry name" value="AP2_ERF"/>
    <property type="match status" value="1"/>
</dbReference>
<dbReference type="GO" id="GO:0005634">
    <property type="term" value="C:nucleus"/>
    <property type="evidence" value="ECO:0007669"/>
    <property type="project" value="UniProtKB-SubCell"/>
</dbReference>
<evidence type="ECO:0000313" key="8">
    <source>
        <dbReference type="EMBL" id="CAD6254689.1"/>
    </source>
</evidence>
<dbReference type="InterPro" id="IPR036955">
    <property type="entry name" value="AP2/ERF_dom_sf"/>
</dbReference>
<evidence type="ECO:0000256" key="2">
    <source>
        <dbReference type="ARBA" id="ARBA00023015"/>
    </source>
</evidence>